<sequence>MPNVRTPRGITPPAPGLEHEEPAFVPEEDIPVEEAAATRDERPARSPDAE</sequence>
<dbReference type="RefSeq" id="WP_201176759.1">
    <property type="nucleotide sequence ID" value="NZ_JAEPWM010000012.1"/>
</dbReference>
<feature type="region of interest" description="Disordered" evidence="1">
    <location>
        <begin position="1"/>
        <end position="50"/>
    </location>
</feature>
<comment type="caution">
    <text evidence="2">The sequence shown here is derived from an EMBL/GenBank/DDBJ whole genome shotgun (WGS) entry which is preliminary data.</text>
</comment>
<name>A0A934TXL9_9BURK</name>
<protein>
    <submittedName>
        <fullName evidence="2">Uncharacterized protein</fullName>
    </submittedName>
</protein>
<proteinExistence type="predicted"/>
<gene>
    <name evidence="2" type="ORF">JJB11_22260</name>
</gene>
<evidence type="ECO:0000313" key="2">
    <source>
        <dbReference type="EMBL" id="MBK6008830.1"/>
    </source>
</evidence>
<dbReference type="Proteomes" id="UP000630528">
    <property type="component" value="Unassembled WGS sequence"/>
</dbReference>
<feature type="compositionally biased region" description="Basic and acidic residues" evidence="1">
    <location>
        <begin position="36"/>
        <end position="50"/>
    </location>
</feature>
<evidence type="ECO:0000313" key="3">
    <source>
        <dbReference type="Proteomes" id="UP000630528"/>
    </source>
</evidence>
<reference evidence="2" key="2">
    <citation type="submission" date="2021-01" db="EMBL/GenBank/DDBJ databases">
        <authorList>
            <person name="Kang M."/>
        </authorList>
    </citation>
    <scope>NUCLEOTIDE SEQUENCE</scope>
    <source>
        <strain evidence="2">KACC 17527</strain>
    </source>
</reference>
<evidence type="ECO:0000256" key="1">
    <source>
        <dbReference type="SAM" id="MobiDB-lite"/>
    </source>
</evidence>
<keyword evidence="3" id="KW-1185">Reference proteome</keyword>
<organism evidence="2 3">
    <name type="scientific">Ramlibacter ginsenosidimutans</name>
    <dbReference type="NCBI Taxonomy" id="502333"/>
    <lineage>
        <taxon>Bacteria</taxon>
        <taxon>Pseudomonadati</taxon>
        <taxon>Pseudomonadota</taxon>
        <taxon>Betaproteobacteria</taxon>
        <taxon>Burkholderiales</taxon>
        <taxon>Comamonadaceae</taxon>
        <taxon>Ramlibacter</taxon>
    </lineage>
</organism>
<reference evidence="2" key="1">
    <citation type="journal article" date="2012" name="J. Microbiol. Biotechnol.">
        <title>Ramlibacter ginsenosidimutans sp. nov., with ginsenoside-converting activity.</title>
        <authorList>
            <person name="Wang L."/>
            <person name="An D.S."/>
            <person name="Kim S.G."/>
            <person name="Jin F.X."/>
            <person name="Kim S.C."/>
            <person name="Lee S.T."/>
            <person name="Im W.T."/>
        </authorList>
    </citation>
    <scope>NUCLEOTIDE SEQUENCE</scope>
    <source>
        <strain evidence="2">KACC 17527</strain>
    </source>
</reference>
<dbReference type="EMBL" id="JAEPWM010000012">
    <property type="protein sequence ID" value="MBK6008830.1"/>
    <property type="molecule type" value="Genomic_DNA"/>
</dbReference>
<dbReference type="AlphaFoldDB" id="A0A934TXL9"/>
<accession>A0A934TXL9</accession>